<dbReference type="OrthoDB" id="5824039at2"/>
<protein>
    <submittedName>
        <fullName evidence="2">Uncharacterized protein</fullName>
    </submittedName>
</protein>
<proteinExistence type="predicted"/>
<dbReference type="AlphaFoldDB" id="E1SPZ4"/>
<name>E1SPZ4_FERBD</name>
<reference evidence="2 3" key="1">
    <citation type="journal article" date="2010" name="Stand. Genomic Sci.">
        <title>Complete genome sequence of Ferrimonas balearica type strain (PAT).</title>
        <authorList>
            <person name="Nolan M."/>
            <person name="Sikorski J."/>
            <person name="Davenport K."/>
            <person name="Lucas S."/>
            <person name="Glavina Del Rio T."/>
            <person name="Tice H."/>
            <person name="Cheng J."/>
            <person name="Goodwin L."/>
            <person name="Pitluck S."/>
            <person name="Liolios K."/>
            <person name="Ivanova N."/>
            <person name="Mavromatis K."/>
            <person name="Ovchinnikova G."/>
            <person name="Pati A."/>
            <person name="Chen A."/>
            <person name="Palaniappan K."/>
            <person name="Land M."/>
            <person name="Hauser L."/>
            <person name="Chang Y."/>
            <person name="Jeffries C."/>
            <person name="Tapia R."/>
            <person name="Brettin T."/>
            <person name="Detter J."/>
            <person name="Han C."/>
            <person name="Yasawong M."/>
            <person name="Rohde M."/>
            <person name="Tindall B."/>
            <person name="Goker M."/>
            <person name="Woyke T."/>
            <person name="Bristow J."/>
            <person name="Eisen J."/>
            <person name="Markowitz V."/>
            <person name="Hugenholtz P."/>
            <person name="Kyrpides N."/>
            <person name="Klenk H."/>
            <person name="Lapidus A."/>
        </authorList>
    </citation>
    <scope>NUCLEOTIDE SEQUENCE [LARGE SCALE GENOMIC DNA]</scope>
    <source>
        <strain evidence="3">DSM 9799 / CCM 4581 / KCTC 23876 / PAT</strain>
    </source>
</reference>
<dbReference type="GeneID" id="67181797"/>
<accession>E1SPZ4</accession>
<dbReference type="STRING" id="550540.Fbal_1585"/>
<dbReference type="EMBL" id="CP002209">
    <property type="protein sequence ID" value="ADN75789.1"/>
    <property type="molecule type" value="Genomic_DNA"/>
</dbReference>
<evidence type="ECO:0000256" key="1">
    <source>
        <dbReference type="SAM" id="MobiDB-lite"/>
    </source>
</evidence>
<dbReference type="HOGENOM" id="CLU_459165_0_0_6"/>
<feature type="region of interest" description="Disordered" evidence="1">
    <location>
        <begin position="1"/>
        <end position="26"/>
    </location>
</feature>
<dbReference type="Proteomes" id="UP000006683">
    <property type="component" value="Chromosome"/>
</dbReference>
<evidence type="ECO:0000313" key="3">
    <source>
        <dbReference type="Proteomes" id="UP000006683"/>
    </source>
</evidence>
<organism evidence="2 3">
    <name type="scientific">Ferrimonas balearica (strain DSM 9799 / CCM 4581 / KCTC 23876 / PAT)</name>
    <dbReference type="NCBI Taxonomy" id="550540"/>
    <lineage>
        <taxon>Bacteria</taxon>
        <taxon>Pseudomonadati</taxon>
        <taxon>Pseudomonadota</taxon>
        <taxon>Gammaproteobacteria</taxon>
        <taxon>Alteromonadales</taxon>
        <taxon>Ferrimonadaceae</taxon>
        <taxon>Ferrimonas</taxon>
    </lineage>
</organism>
<dbReference type="RefSeq" id="WP_013345095.1">
    <property type="nucleotide sequence ID" value="NC_014541.1"/>
</dbReference>
<keyword evidence="3" id="KW-1185">Reference proteome</keyword>
<dbReference type="eggNOG" id="COG0582">
    <property type="taxonomic scope" value="Bacteria"/>
</dbReference>
<sequence>MREPRRATLNEPLAPPSGPNGGQENVLPHDPLSLVIEVNLKASDSIKVNKLHVYRLAYRGVPKLEANGKGNKEFNPVEAEFMAERYPLVVTIFQWLSEVAQKNGNTAYGFFNCITPLIRFWDEKGIKAELSKLPFKAYAEWVRKTILNEPNRKGRLKTINSVINLFLNWAGQEDLAKLVPKITKPSAPTTVSYTDEEMRGVRIDLFRVFNVLSSRLIKCEPTDCPFDQPDGNGWWAVNPNGNETAWLTKWVCSAYLITASYTGDNTTPLMKLRMSDIENREYSFDKTINLYRLTTAKGRQGGKENVWEVGFTKTGREFFESYLKLIQRFEIPEDGYVFPNIINGQYHGQLSSNILDKFCRWFTRRSHHGVRPVVRRFRISKSDGLIAATGSISLVAEGLNNLTSTIEKHYASGNPHANNNSLGSAAEAQVLTAKGASMEEAREKVKAKYGKPMRVKDITETGEQEPTRTTVGSRCKQPFGEKAKALKAEMLRGGMLREEEKDAEMACFKFLDCFECDFQALVAEVDDIWCMLSFQESLIEALQRPTVNHFEIPVGKIQDVIKATQKMLRDVQQEYPQIFAEAMAKFDNETHPMWDDEDALLDIYGIW</sequence>
<evidence type="ECO:0000313" key="2">
    <source>
        <dbReference type="EMBL" id="ADN75789.1"/>
    </source>
</evidence>
<dbReference type="KEGG" id="fbl:Fbal_1585"/>
<gene>
    <name evidence="2" type="ordered locus">Fbal_1585</name>
</gene>